<dbReference type="Proteomes" id="UP000198828">
    <property type="component" value="Unassembled WGS sequence"/>
</dbReference>
<organism evidence="1 2">
    <name type="scientific">Tepidimicrobium xylanilyticum</name>
    <dbReference type="NCBI Taxonomy" id="1123352"/>
    <lineage>
        <taxon>Bacteria</taxon>
        <taxon>Bacillati</taxon>
        <taxon>Bacillota</taxon>
        <taxon>Tissierellia</taxon>
        <taxon>Tissierellales</taxon>
        <taxon>Tepidimicrobiaceae</taxon>
        <taxon>Tepidimicrobium</taxon>
    </lineage>
</organism>
<keyword evidence="2" id="KW-1185">Reference proteome</keyword>
<dbReference type="RefSeq" id="WP_093752809.1">
    <property type="nucleotide sequence ID" value="NZ_BSYN01000003.1"/>
</dbReference>
<name>A0A1H2Z578_9FIRM</name>
<dbReference type="EMBL" id="FNNG01000007">
    <property type="protein sequence ID" value="SDX12475.1"/>
    <property type="molecule type" value="Genomic_DNA"/>
</dbReference>
<accession>A0A1H2Z578</accession>
<proteinExistence type="predicted"/>
<evidence type="ECO:0000313" key="1">
    <source>
        <dbReference type="EMBL" id="SDX12475.1"/>
    </source>
</evidence>
<protein>
    <submittedName>
        <fullName evidence="1">Uncharacterized protein</fullName>
    </submittedName>
</protein>
<gene>
    <name evidence="1" type="ORF">SAMN05660923_01729</name>
</gene>
<evidence type="ECO:0000313" key="2">
    <source>
        <dbReference type="Proteomes" id="UP000198828"/>
    </source>
</evidence>
<reference evidence="1 2" key="1">
    <citation type="submission" date="2016-10" db="EMBL/GenBank/DDBJ databases">
        <authorList>
            <person name="de Groot N.N."/>
        </authorList>
    </citation>
    <scope>NUCLEOTIDE SEQUENCE [LARGE SCALE GENOMIC DNA]</scope>
    <source>
        <strain evidence="1 2">DSM 23310</strain>
    </source>
</reference>
<dbReference type="AlphaFoldDB" id="A0A1H2Z578"/>
<sequence>MNRTLEFIFNNACPSIIYRIKKEILNHIDIDEEKSLQDQILRDKLVQEFIEKQNVNGWIDEDFHSEKGIETAIRVLSEKGILSGHPSMARMLNELEKRQDTFDKGCLFKVGKILDEKGFGGSELIRATVFTYAGIENKEFIQKQIENSLDKFRFVITVSKIEDITKQYKDKLIFVDGVKWPSIYDLRLLAFTKGWRNEKNKKMVTTSIRQLVKLSPIPDIYVLKGHQLIAPASFCMHDFIPNISNFKDRDWMMWFHRLELLSRLNVVRHISELKEQVDFLAKILEENDGLFNKKLRHYYFTKWGTYIGLALEKDWKSEKRRICDLTFRSLLILYYSEMFQKEFNKKLF</sequence>
<dbReference type="OrthoDB" id="2018218at2"/>